<evidence type="ECO:0000256" key="1">
    <source>
        <dbReference type="SAM" id="MobiDB-lite"/>
    </source>
</evidence>
<feature type="chain" id="PRO_5014623684" evidence="2">
    <location>
        <begin position="19"/>
        <end position="120"/>
    </location>
</feature>
<reference evidence="3" key="1">
    <citation type="submission" date="2018-01" db="EMBL/GenBank/DDBJ databases">
        <title>An insight into the sialome of Amazonian anophelines.</title>
        <authorList>
            <person name="Ribeiro J.M."/>
            <person name="Scarpassa V."/>
            <person name="Calvo E."/>
        </authorList>
    </citation>
    <scope>NUCLEOTIDE SEQUENCE</scope>
    <source>
        <tissue evidence="3">Salivary glands</tissue>
    </source>
</reference>
<protein>
    <submittedName>
        <fullName evidence="3">Putative secreted protein</fullName>
    </submittedName>
</protein>
<feature type="region of interest" description="Disordered" evidence="1">
    <location>
        <begin position="66"/>
        <end position="96"/>
    </location>
</feature>
<keyword evidence="2" id="KW-0732">Signal</keyword>
<feature type="region of interest" description="Disordered" evidence="1">
    <location>
        <begin position="101"/>
        <end position="120"/>
    </location>
</feature>
<evidence type="ECO:0000313" key="3">
    <source>
        <dbReference type="EMBL" id="MBW48890.1"/>
    </source>
</evidence>
<sequence length="120" mass="13325">MCLGAMTLWPALPTVTLCERLAGITDQGELGERHFRRMSGPVQSTGRSMRSQQEPLEVRAVIARVAGKKEKATSPRSAPQPPQHQHQGTKTERRWALPFAPCLPGGPDTERDFVKRVKQV</sequence>
<feature type="compositionally biased region" description="Basic and acidic residues" evidence="1">
    <location>
        <begin position="108"/>
        <end position="120"/>
    </location>
</feature>
<proteinExistence type="predicted"/>
<accession>A0A2M4B7C6</accession>
<dbReference type="EMBL" id="GGFK01015569">
    <property type="protein sequence ID" value="MBW48890.1"/>
    <property type="molecule type" value="Transcribed_RNA"/>
</dbReference>
<organism evidence="3">
    <name type="scientific">Anopheles triannulatus</name>
    <dbReference type="NCBI Taxonomy" id="58253"/>
    <lineage>
        <taxon>Eukaryota</taxon>
        <taxon>Metazoa</taxon>
        <taxon>Ecdysozoa</taxon>
        <taxon>Arthropoda</taxon>
        <taxon>Hexapoda</taxon>
        <taxon>Insecta</taxon>
        <taxon>Pterygota</taxon>
        <taxon>Neoptera</taxon>
        <taxon>Endopterygota</taxon>
        <taxon>Diptera</taxon>
        <taxon>Nematocera</taxon>
        <taxon>Culicoidea</taxon>
        <taxon>Culicidae</taxon>
        <taxon>Anophelinae</taxon>
        <taxon>Anopheles</taxon>
    </lineage>
</organism>
<feature type="signal peptide" evidence="2">
    <location>
        <begin position="1"/>
        <end position="18"/>
    </location>
</feature>
<dbReference type="AlphaFoldDB" id="A0A2M4B7C6"/>
<name>A0A2M4B7C6_9DIPT</name>
<evidence type="ECO:0000256" key="2">
    <source>
        <dbReference type="SAM" id="SignalP"/>
    </source>
</evidence>